<name>A0A9Q3CZG0_9BASI</name>
<gene>
    <name evidence="3" type="ORF">O181_033801</name>
</gene>
<feature type="transmembrane region" description="Helical" evidence="1">
    <location>
        <begin position="29"/>
        <end position="53"/>
    </location>
</feature>
<dbReference type="OrthoDB" id="3243429at2759"/>
<protein>
    <recommendedName>
        <fullName evidence="2">Retrovirus-related Pol polyprotein from transposon TNT 1-94-like beta-barrel domain-containing protein</fullName>
    </recommendedName>
</protein>
<reference evidence="3" key="1">
    <citation type="submission" date="2021-03" db="EMBL/GenBank/DDBJ databases">
        <title>Draft genome sequence of rust myrtle Austropuccinia psidii MF-1, a brazilian biotype.</title>
        <authorList>
            <person name="Quecine M.C."/>
            <person name="Pachon D.M.R."/>
            <person name="Bonatelli M.L."/>
            <person name="Correr F.H."/>
            <person name="Franceschini L.M."/>
            <person name="Leite T.F."/>
            <person name="Margarido G.R.A."/>
            <person name="Almeida C.A."/>
            <person name="Ferrarezi J.A."/>
            <person name="Labate C.A."/>
        </authorList>
    </citation>
    <scope>NUCLEOTIDE SEQUENCE</scope>
    <source>
        <strain evidence="3">MF-1</strain>
    </source>
</reference>
<accession>A0A9Q3CZG0</accession>
<comment type="caution">
    <text evidence="3">The sequence shown here is derived from an EMBL/GenBank/DDBJ whole genome shotgun (WGS) entry which is preliminary data.</text>
</comment>
<keyword evidence="1" id="KW-1133">Transmembrane helix</keyword>
<evidence type="ECO:0000256" key="1">
    <source>
        <dbReference type="SAM" id="Phobius"/>
    </source>
</evidence>
<dbReference type="Pfam" id="PF22936">
    <property type="entry name" value="Pol_BBD"/>
    <property type="match status" value="1"/>
</dbReference>
<dbReference type="InterPro" id="IPR054722">
    <property type="entry name" value="PolX-like_BBD"/>
</dbReference>
<evidence type="ECO:0000313" key="4">
    <source>
        <dbReference type="Proteomes" id="UP000765509"/>
    </source>
</evidence>
<proteinExistence type="predicted"/>
<feature type="domain" description="Retrovirus-related Pol polyprotein from transposon TNT 1-94-like beta-barrel" evidence="2">
    <location>
        <begin position="2"/>
        <end position="54"/>
    </location>
</feature>
<sequence>MKKQEIELADGSVFESSGYGMIQLEFKNIILTFSNTLYIPSLAMNLISMATFLKTHHIIKLLNTDEFKFIDQEMKQVVTGSIASGNFNLYYPPKALTVSTTPRNIVTLHQAAGHPSLEYLQKMFPNQHIPQSHCITCSTCKMTKVPFSGNFPQANRKLEFLHMDLCGPISPP</sequence>
<dbReference type="AlphaFoldDB" id="A0A9Q3CZG0"/>
<keyword evidence="1" id="KW-0812">Transmembrane</keyword>
<keyword evidence="4" id="KW-1185">Reference proteome</keyword>
<dbReference type="Proteomes" id="UP000765509">
    <property type="component" value="Unassembled WGS sequence"/>
</dbReference>
<organism evidence="3 4">
    <name type="scientific">Austropuccinia psidii MF-1</name>
    <dbReference type="NCBI Taxonomy" id="1389203"/>
    <lineage>
        <taxon>Eukaryota</taxon>
        <taxon>Fungi</taxon>
        <taxon>Dikarya</taxon>
        <taxon>Basidiomycota</taxon>
        <taxon>Pucciniomycotina</taxon>
        <taxon>Pucciniomycetes</taxon>
        <taxon>Pucciniales</taxon>
        <taxon>Sphaerophragmiaceae</taxon>
        <taxon>Austropuccinia</taxon>
    </lineage>
</organism>
<keyword evidence="1" id="KW-0472">Membrane</keyword>
<dbReference type="EMBL" id="AVOT02012397">
    <property type="protein sequence ID" value="MBW0494086.1"/>
    <property type="molecule type" value="Genomic_DNA"/>
</dbReference>
<evidence type="ECO:0000313" key="3">
    <source>
        <dbReference type="EMBL" id="MBW0494086.1"/>
    </source>
</evidence>
<evidence type="ECO:0000259" key="2">
    <source>
        <dbReference type="Pfam" id="PF22936"/>
    </source>
</evidence>